<dbReference type="AlphaFoldDB" id="A0A0P6YF63"/>
<evidence type="ECO:0000313" key="2">
    <source>
        <dbReference type="EMBL" id="KPL88942.1"/>
    </source>
</evidence>
<dbReference type="EMBL" id="LGKP01000015">
    <property type="protein sequence ID" value="KPL88942.1"/>
    <property type="molecule type" value="Genomic_DNA"/>
</dbReference>
<dbReference type="InterPro" id="IPR051932">
    <property type="entry name" value="Bact_StressResp_Reg"/>
</dbReference>
<proteinExistence type="predicted"/>
<gene>
    <name evidence="2" type="ORF">SE18_09800</name>
</gene>
<keyword evidence="3" id="KW-1185">Reference proteome</keyword>
<dbReference type="InterPro" id="IPR036513">
    <property type="entry name" value="STAS_dom_sf"/>
</dbReference>
<evidence type="ECO:0000259" key="1">
    <source>
        <dbReference type="PROSITE" id="PS50801"/>
    </source>
</evidence>
<dbReference type="SUPFAM" id="SSF52091">
    <property type="entry name" value="SpoIIaa-like"/>
    <property type="match status" value="1"/>
</dbReference>
<dbReference type="InterPro" id="IPR002645">
    <property type="entry name" value="STAS_dom"/>
</dbReference>
<dbReference type="STRING" id="70996.SE18_09800"/>
<dbReference type="Pfam" id="PF01740">
    <property type="entry name" value="STAS"/>
    <property type="match status" value="1"/>
</dbReference>
<dbReference type="PANTHER" id="PTHR33745:SF1">
    <property type="entry name" value="RSBT ANTAGONIST PROTEIN RSBS"/>
    <property type="match status" value="1"/>
</dbReference>
<sequence length="127" mass="13624">MDIVNIPILKIENFLIASVQVALYDMQAIQFKDAVLQKIYETKAKGVIIDLTAMDVLDSFVGRLISDIAAMARLMGTTVVITGLQPAVAITLVELGLELPGVTTALNLEKGIAKLRLITENNADGNA</sequence>
<dbReference type="PROSITE" id="PS50801">
    <property type="entry name" value="STAS"/>
    <property type="match status" value="1"/>
</dbReference>
<feature type="domain" description="STAS" evidence="1">
    <location>
        <begin position="4"/>
        <end position="115"/>
    </location>
</feature>
<dbReference type="Gene3D" id="3.30.750.24">
    <property type="entry name" value="STAS domain"/>
    <property type="match status" value="1"/>
</dbReference>
<dbReference type="RefSeq" id="WP_012190223.1">
    <property type="nucleotide sequence ID" value="NZ_LGKP01000015.1"/>
</dbReference>
<reference evidence="2 3" key="1">
    <citation type="submission" date="2015-07" db="EMBL/GenBank/DDBJ databases">
        <title>Whole genome sequence of Herpetosiphon geysericola DSM 7119.</title>
        <authorList>
            <person name="Hemp J."/>
            <person name="Ward L.M."/>
            <person name="Pace L.A."/>
            <person name="Fischer W.W."/>
        </authorList>
    </citation>
    <scope>NUCLEOTIDE SEQUENCE [LARGE SCALE GENOMIC DNA]</scope>
    <source>
        <strain evidence="2 3">DSM 7119</strain>
    </source>
</reference>
<dbReference type="CDD" id="cd07041">
    <property type="entry name" value="STAS_RsbR_RsbS_like"/>
    <property type="match status" value="1"/>
</dbReference>
<comment type="caution">
    <text evidence="2">The sequence shown here is derived from an EMBL/GenBank/DDBJ whole genome shotgun (WGS) entry which is preliminary data.</text>
</comment>
<dbReference type="PATRIC" id="fig|70996.4.peg.4523"/>
<dbReference type="Proteomes" id="UP000050277">
    <property type="component" value="Unassembled WGS sequence"/>
</dbReference>
<dbReference type="OrthoDB" id="9797171at2"/>
<accession>A0A0P6YF63</accession>
<name>A0A0P6YF63_9CHLR</name>
<organism evidence="2 3">
    <name type="scientific">Herpetosiphon geysericola</name>
    <dbReference type="NCBI Taxonomy" id="70996"/>
    <lineage>
        <taxon>Bacteria</taxon>
        <taxon>Bacillati</taxon>
        <taxon>Chloroflexota</taxon>
        <taxon>Chloroflexia</taxon>
        <taxon>Herpetosiphonales</taxon>
        <taxon>Herpetosiphonaceae</taxon>
        <taxon>Herpetosiphon</taxon>
    </lineage>
</organism>
<protein>
    <submittedName>
        <fullName evidence="2">Anti-sigma factor antagonist</fullName>
    </submittedName>
</protein>
<evidence type="ECO:0000313" key="3">
    <source>
        <dbReference type="Proteomes" id="UP000050277"/>
    </source>
</evidence>
<dbReference type="PANTHER" id="PTHR33745">
    <property type="entry name" value="RSBT ANTAGONIST PROTEIN RSBS-RELATED"/>
    <property type="match status" value="1"/>
</dbReference>